<accession>A0A1Y6G7F9</accession>
<feature type="binding site" evidence="1">
    <location>
        <position position="876"/>
    </location>
    <ligand>
        <name>Zn(2+)</name>
        <dbReference type="ChEBI" id="CHEBI:29105"/>
    </ligand>
</feature>
<dbReference type="InterPro" id="IPR025410">
    <property type="entry name" value="Lant_dehyd"/>
</dbReference>
<dbReference type="SUPFAM" id="SSF158745">
    <property type="entry name" value="LanC-like"/>
    <property type="match status" value="1"/>
</dbReference>
<reference evidence="4" key="1">
    <citation type="submission" date="2017-04" db="EMBL/GenBank/DDBJ databases">
        <authorList>
            <person name="Varghese N."/>
            <person name="Submissions S."/>
        </authorList>
    </citation>
    <scope>NUCLEOTIDE SEQUENCE [LARGE SCALE GENOMIC DNA]</scope>
</reference>
<evidence type="ECO:0000256" key="1">
    <source>
        <dbReference type="PIRSR" id="PIRSR607822-1"/>
    </source>
</evidence>
<evidence type="ECO:0000313" key="3">
    <source>
        <dbReference type="EMBL" id="SMQ85273.1"/>
    </source>
</evidence>
<dbReference type="GO" id="GO:0046872">
    <property type="term" value="F:metal ion binding"/>
    <property type="evidence" value="ECO:0007669"/>
    <property type="project" value="UniProtKB-KW"/>
</dbReference>
<feature type="binding site" evidence="1">
    <location>
        <position position="877"/>
    </location>
    <ligand>
        <name>Zn(2+)</name>
        <dbReference type="ChEBI" id="CHEBI:29105"/>
    </ligand>
</feature>
<dbReference type="CDD" id="cd04792">
    <property type="entry name" value="LanM-like"/>
    <property type="match status" value="1"/>
</dbReference>
<organism evidence="3 4">
    <name type="scientific">Devosia lucknowensis</name>
    <dbReference type="NCBI Taxonomy" id="1096929"/>
    <lineage>
        <taxon>Bacteria</taxon>
        <taxon>Pseudomonadati</taxon>
        <taxon>Pseudomonadota</taxon>
        <taxon>Alphaproteobacteria</taxon>
        <taxon>Hyphomicrobiales</taxon>
        <taxon>Devosiaceae</taxon>
        <taxon>Devosia</taxon>
    </lineage>
</organism>
<dbReference type="EMBL" id="FXWK01000002">
    <property type="protein sequence ID" value="SMQ85273.1"/>
    <property type="molecule type" value="Genomic_DNA"/>
</dbReference>
<dbReference type="AlphaFoldDB" id="A0A1Y6G7F9"/>
<protein>
    <submittedName>
        <fullName evidence="3">Type 2 lantibiotic biosynthesis protein LanM</fullName>
    </submittedName>
</protein>
<dbReference type="PANTHER" id="PTHR12736">
    <property type="entry name" value="LANC-LIKE PROTEIN"/>
    <property type="match status" value="1"/>
</dbReference>
<dbReference type="GO" id="GO:0005886">
    <property type="term" value="C:plasma membrane"/>
    <property type="evidence" value="ECO:0007669"/>
    <property type="project" value="TreeGrafter"/>
</dbReference>
<gene>
    <name evidence="3" type="ORF">SAMN06295905_2550</name>
</gene>
<dbReference type="InterPro" id="IPR017146">
    <property type="entry name" value="Lanti_2_LanM"/>
</dbReference>
<keyword evidence="4" id="KW-1185">Reference proteome</keyword>
<dbReference type="RefSeq" id="WP_170926484.1">
    <property type="nucleotide sequence ID" value="NZ_FXWK01000002.1"/>
</dbReference>
<dbReference type="SMART" id="SM01260">
    <property type="entry name" value="LANC_like"/>
    <property type="match status" value="1"/>
</dbReference>
<sequence>MPGSDQTGRGFPPGFLETEDCAIAEVPFLPNTAEVVRVLKPTNAPTWASPGWVLNRSTGGLIKSIVLSFRRQVSADLDQFIGANLSAKKVSASLARALGDELDELLFRPLTLEKRIADLEGRGTDWAHADFRDHLEDRRSQREFFENYPALLRQVHLRCDRWLAASLEMVRRLQNDRGCIEEEFGIAAADRLVAARATSGDPHSGGRRVTRLRFASGAELIYKPRPLGSTKVFQDLIGAMNRAGLKDSLRTVCVINRTSYGWMEHVRCNSCRSDAAVSRYFRRAGSLLAALHVMGGSDCHFENLIAAGEQPIVVDLETLLAPQFKAADRSASAAAETVRDSSVLGVGMLPSIDGKELGALAAAPGQNTQLMTLALVDAGLPEARVERVAWQLGDVASLPRRGTVRVPAIDYVAEIEAGYSDGYSALQRIRQPLAAAGGILDQLGGQAVRLVLRPTAYYADMLRESTHPSALHDAIQADRILAASWTNAPDALRLAAAPFELRQLRAADIPYFSVRGASSSIGFGPTRFRFARSGRNAAAERLKGMGDNDLERQLGLIRATFGIQPSTIIDVVQRSRAVDEAKLIGEQLISEAITTSDAASWLQLSPGDDGASNAIGPVQGSLYDGLLGIALFLGQLDAATGDGRFATLAHMALRETRSRTFEQSGLGVFDGLGGVVYSLPHLARLLGDDNLIEQAEQAAEEITLRLDDTRVTADLVSGTAGLVLAGLSLHAVRRSSASERLLQATARHLRNAIEDMENTQVGSKLPFSRGAAHGWSGVMLASARLSSVLPELMPQELVHAVISTELNITSSDRWTDPDDDLHRDQATWCHGAPGIALCRIAAAQVNNSEDLVDGALKALVATELLQLDHMQEPGLCHGSMGVTNIGIAASAMNLGGRPQVDCMVWQRFSSNAPHLFRPGLMTGLAGIGYGLLRMADPSIPDVLTLDPPSYGKRYVRLDV</sequence>
<proteinExistence type="predicted"/>
<dbReference type="Proteomes" id="UP000194474">
    <property type="component" value="Unassembled WGS sequence"/>
</dbReference>
<dbReference type="InterPro" id="IPR007822">
    <property type="entry name" value="LANC-like"/>
</dbReference>
<dbReference type="InterPro" id="IPR012341">
    <property type="entry name" value="6hp_glycosidase-like_sf"/>
</dbReference>
<dbReference type="GO" id="GO:0005975">
    <property type="term" value="P:carbohydrate metabolic process"/>
    <property type="evidence" value="ECO:0007669"/>
    <property type="project" value="InterPro"/>
</dbReference>
<evidence type="ECO:0000313" key="4">
    <source>
        <dbReference type="Proteomes" id="UP000194474"/>
    </source>
</evidence>
<dbReference type="Pfam" id="PF05147">
    <property type="entry name" value="LANC_like"/>
    <property type="match status" value="1"/>
</dbReference>
<dbReference type="PANTHER" id="PTHR12736:SF7">
    <property type="entry name" value="LANC-LIKE PROTEIN 3"/>
    <property type="match status" value="1"/>
</dbReference>
<keyword evidence="1" id="KW-0479">Metal-binding</keyword>
<feature type="domain" description="Lantibiotic biosynthesis protein dehydration" evidence="2">
    <location>
        <begin position="148"/>
        <end position="514"/>
    </location>
</feature>
<keyword evidence="1" id="KW-0862">Zinc</keyword>
<evidence type="ECO:0000259" key="2">
    <source>
        <dbReference type="Pfam" id="PF13575"/>
    </source>
</evidence>
<dbReference type="Pfam" id="PF13575">
    <property type="entry name" value="DUF4135"/>
    <property type="match status" value="1"/>
</dbReference>
<dbReference type="GO" id="GO:0031179">
    <property type="term" value="P:peptide modification"/>
    <property type="evidence" value="ECO:0007669"/>
    <property type="project" value="InterPro"/>
</dbReference>
<dbReference type="Gene3D" id="1.50.10.10">
    <property type="match status" value="1"/>
</dbReference>
<dbReference type="PRINTS" id="PR01950">
    <property type="entry name" value="LANCSUPER"/>
</dbReference>
<dbReference type="NCBIfam" id="TIGR03897">
    <property type="entry name" value="lanti_2_LanM"/>
    <property type="match status" value="1"/>
</dbReference>
<name>A0A1Y6G7F9_9HYPH</name>
<dbReference type="PIRSF" id="PIRSF037228">
    <property type="entry name" value="Lant_mod_RumM"/>
    <property type="match status" value="1"/>
</dbReference>
<dbReference type="PRINTS" id="PR01955">
    <property type="entry name" value="LANCFRANKIA"/>
</dbReference>
<feature type="binding site" evidence="1">
    <location>
        <position position="829"/>
    </location>
    <ligand>
        <name>Zn(2+)</name>
        <dbReference type="ChEBI" id="CHEBI:29105"/>
    </ligand>
</feature>